<dbReference type="RefSeq" id="WP_169268166.1">
    <property type="nucleotide sequence ID" value="NZ_CAWOXK010000001.1"/>
</dbReference>
<organism evidence="1 2">
    <name type="scientific">Brasilonema sennae CENA114</name>
    <dbReference type="NCBI Taxonomy" id="415709"/>
    <lineage>
        <taxon>Bacteria</taxon>
        <taxon>Bacillati</taxon>
        <taxon>Cyanobacteriota</taxon>
        <taxon>Cyanophyceae</taxon>
        <taxon>Nostocales</taxon>
        <taxon>Scytonemataceae</taxon>
        <taxon>Brasilonema</taxon>
        <taxon>Bromeliae group (in: Brasilonema)</taxon>
    </lineage>
</organism>
<accession>A0A856MLT1</accession>
<reference evidence="1 2" key="1">
    <citation type="submission" date="2018-06" db="EMBL/GenBank/DDBJ databases">
        <title>Comparative genomics of Brasilonema spp. strains.</title>
        <authorList>
            <person name="Alvarenga D.O."/>
            <person name="Fiore M.F."/>
            <person name="Varani A.M."/>
        </authorList>
    </citation>
    <scope>NUCLEOTIDE SEQUENCE [LARGE SCALE GENOMIC DNA]</scope>
    <source>
        <strain evidence="1 2">CENA114</strain>
    </source>
</reference>
<protein>
    <submittedName>
        <fullName evidence="1">Uncharacterized protein</fullName>
    </submittedName>
</protein>
<dbReference type="KEGG" id="bsen:DP114_20155"/>
<keyword evidence="2" id="KW-1185">Reference proteome</keyword>
<dbReference type="Proteomes" id="UP000503129">
    <property type="component" value="Chromosome"/>
</dbReference>
<evidence type="ECO:0000313" key="2">
    <source>
        <dbReference type="Proteomes" id="UP000503129"/>
    </source>
</evidence>
<gene>
    <name evidence="1" type="ORF">DP114_20155</name>
</gene>
<sequence>MVVLGIIAAIVGTLVVSQHPKVPAILPTDIPVINPVRWDKVDQAIRSDLETAHNKVELASKKLDVWTDELMVKVDNSFLPWYFGYWNQQVFGVQSLFQTAYRWVNGNALTAEEKLNQVVEAEFTNRVLQPQIAQLQIQKLTDESLNLYINTLQSELDITQHRFKIPQIRWQRYLQDIALVTRATESNRGTSLAFKSAGGTAIVGGVAVERGLAKVAGKTLTKTIGKSVGKFTGKTVAKVIAKAGGTAGEAVGQAIAVATAPIVGPILGTVIVAWDLIDHYQTRKVNEPILRTQIKQYLTSMKAIILNDSSTGFMSAIHDFEVQVSKSFSASQNT</sequence>
<dbReference type="AlphaFoldDB" id="A0A856MLT1"/>
<name>A0A856MLT1_9CYAN</name>
<evidence type="ECO:0000313" key="1">
    <source>
        <dbReference type="EMBL" id="QDL09886.1"/>
    </source>
</evidence>
<dbReference type="EMBL" id="CP030118">
    <property type="protein sequence ID" value="QDL09886.1"/>
    <property type="molecule type" value="Genomic_DNA"/>
</dbReference>
<proteinExistence type="predicted"/>